<name>J9BKF8_WUCBA</name>
<comment type="caution">
    <text evidence="2">The sequence shown here is derived from an EMBL/GenBank/DDBJ whole genome shotgun (WGS) entry which is preliminary data.</text>
</comment>
<evidence type="ECO:0000256" key="1">
    <source>
        <dbReference type="SAM" id="MobiDB-lite"/>
    </source>
</evidence>
<gene>
    <name evidence="2" type="ORF">WUBG_01135</name>
</gene>
<feature type="region of interest" description="Disordered" evidence="1">
    <location>
        <begin position="1"/>
        <end position="31"/>
    </location>
</feature>
<proteinExistence type="predicted"/>
<feature type="region of interest" description="Disordered" evidence="1">
    <location>
        <begin position="120"/>
        <end position="193"/>
    </location>
</feature>
<dbReference type="Proteomes" id="UP000004810">
    <property type="component" value="Unassembled WGS sequence"/>
</dbReference>
<organism evidence="2 3">
    <name type="scientific">Wuchereria bancrofti</name>
    <dbReference type="NCBI Taxonomy" id="6293"/>
    <lineage>
        <taxon>Eukaryota</taxon>
        <taxon>Metazoa</taxon>
        <taxon>Ecdysozoa</taxon>
        <taxon>Nematoda</taxon>
        <taxon>Chromadorea</taxon>
        <taxon>Rhabditida</taxon>
        <taxon>Spirurina</taxon>
        <taxon>Spiruromorpha</taxon>
        <taxon>Filarioidea</taxon>
        <taxon>Onchocercidae</taxon>
        <taxon>Wuchereria</taxon>
    </lineage>
</organism>
<dbReference type="AlphaFoldDB" id="J9BKF8"/>
<feature type="compositionally biased region" description="Polar residues" evidence="1">
    <location>
        <begin position="1"/>
        <end position="28"/>
    </location>
</feature>
<evidence type="ECO:0000313" key="2">
    <source>
        <dbReference type="EMBL" id="EJW87950.1"/>
    </source>
</evidence>
<sequence length="193" mass="22365">MKPPQLSTNKQEAESLSTAHNASGSKTSSIRKDLEAEFGIEAFLKGRKMNTEIKNKPLFTETFDVPDSEKVALRPSYERYRYMETTSAEYNLYDDEYDDTYDDQHQNYDFDFRDGDVAIENSGIKPNTNRIQVDSDVDDNTENEEEKKIEKGSGPNERHKPAYTGGRGRQLKERHKGEFRRRQADKKMRSGMF</sequence>
<feature type="compositionally biased region" description="Basic and acidic residues" evidence="1">
    <location>
        <begin position="145"/>
        <end position="160"/>
    </location>
</feature>
<feature type="compositionally biased region" description="Acidic residues" evidence="1">
    <location>
        <begin position="135"/>
        <end position="144"/>
    </location>
</feature>
<reference evidence="3" key="1">
    <citation type="submission" date="2012-08" db="EMBL/GenBank/DDBJ databases">
        <title>The Genome Sequence of Wuchereria bancrofti.</title>
        <authorList>
            <person name="Nutman T.B."/>
            <person name="Fink D.L."/>
            <person name="Russ C."/>
            <person name="Young S."/>
            <person name="Zeng Q."/>
            <person name="Koehrsen M."/>
            <person name="Alvarado L."/>
            <person name="Berlin A."/>
            <person name="Chapman S.B."/>
            <person name="Chen Z."/>
            <person name="Freedman E."/>
            <person name="Gellesch M."/>
            <person name="Goldberg J."/>
            <person name="Griggs A."/>
            <person name="Gujja S."/>
            <person name="Heilman E.R."/>
            <person name="Heiman D."/>
            <person name="Hepburn T."/>
            <person name="Howarth C."/>
            <person name="Jen D."/>
            <person name="Larson L."/>
            <person name="Lewis B."/>
            <person name="Mehta T."/>
            <person name="Park D."/>
            <person name="Pearson M."/>
            <person name="Roberts A."/>
            <person name="Saif S."/>
            <person name="Shea T."/>
            <person name="Shenoy N."/>
            <person name="Sisk P."/>
            <person name="Stolte C."/>
            <person name="Sykes S."/>
            <person name="Walk T."/>
            <person name="White J."/>
            <person name="Yandava C."/>
            <person name="Haas B."/>
            <person name="Henn M.R."/>
            <person name="Nusbaum C."/>
            <person name="Birren B."/>
        </authorList>
    </citation>
    <scope>NUCLEOTIDE SEQUENCE [LARGE SCALE GENOMIC DNA]</scope>
    <source>
        <strain evidence="3">NA</strain>
    </source>
</reference>
<protein>
    <submittedName>
        <fullName evidence="2">Uncharacterized protein</fullName>
    </submittedName>
</protein>
<evidence type="ECO:0000313" key="3">
    <source>
        <dbReference type="Proteomes" id="UP000004810"/>
    </source>
</evidence>
<accession>J9BKF8</accession>
<feature type="compositionally biased region" description="Basic and acidic residues" evidence="1">
    <location>
        <begin position="180"/>
        <end position="193"/>
    </location>
</feature>
<dbReference type="EMBL" id="ADBV01000243">
    <property type="protein sequence ID" value="EJW87950.1"/>
    <property type="molecule type" value="Genomic_DNA"/>
</dbReference>